<keyword evidence="5" id="KW-0653">Protein transport</keyword>
<dbReference type="Proteomes" id="UP000276776">
    <property type="component" value="Unassembled WGS sequence"/>
</dbReference>
<name>A0A158RCR2_THECL</name>
<evidence type="ECO:0000313" key="11">
    <source>
        <dbReference type="EMBL" id="VDN06124.1"/>
    </source>
</evidence>
<dbReference type="Pfam" id="PF06148">
    <property type="entry name" value="COG2_N"/>
    <property type="match status" value="1"/>
</dbReference>
<evidence type="ECO:0000256" key="1">
    <source>
        <dbReference type="ARBA" id="ARBA00004395"/>
    </source>
</evidence>
<dbReference type="OMA" id="TFIDKCM"/>
<dbReference type="EMBL" id="UYYF01004650">
    <property type="protein sequence ID" value="VDN06124.1"/>
    <property type="molecule type" value="Genomic_DNA"/>
</dbReference>
<accession>A0A158RCR2</accession>
<evidence type="ECO:0000256" key="2">
    <source>
        <dbReference type="ARBA" id="ARBA00007603"/>
    </source>
</evidence>
<dbReference type="InterPro" id="IPR009316">
    <property type="entry name" value="COG2"/>
</dbReference>
<dbReference type="PANTHER" id="PTHR12961">
    <property type="entry name" value="CONSERVED OLIGOMERIC GOLGI COMPLEX COMPONENT 2"/>
    <property type="match status" value="1"/>
</dbReference>
<keyword evidence="7" id="KW-0472">Membrane</keyword>
<keyword evidence="4" id="KW-0813">Transport</keyword>
<dbReference type="GO" id="GO:0000139">
    <property type="term" value="C:Golgi membrane"/>
    <property type="evidence" value="ECO:0007669"/>
    <property type="project" value="UniProtKB-SubCell"/>
</dbReference>
<evidence type="ECO:0000313" key="13">
    <source>
        <dbReference type="WBParaSite" id="TCLT_0000856601-mRNA-1"/>
    </source>
</evidence>
<evidence type="ECO:0000313" key="12">
    <source>
        <dbReference type="Proteomes" id="UP000276776"/>
    </source>
</evidence>
<dbReference type="AlphaFoldDB" id="A0A158RCR2"/>
<dbReference type="GO" id="GO:0007030">
    <property type="term" value="P:Golgi organization"/>
    <property type="evidence" value="ECO:0007669"/>
    <property type="project" value="InterPro"/>
</dbReference>
<evidence type="ECO:0000256" key="3">
    <source>
        <dbReference type="ARBA" id="ARBA00020977"/>
    </source>
</evidence>
<evidence type="ECO:0000256" key="8">
    <source>
        <dbReference type="ARBA" id="ARBA00031344"/>
    </source>
</evidence>
<reference evidence="11 12" key="2">
    <citation type="submission" date="2018-11" db="EMBL/GenBank/DDBJ databases">
        <authorList>
            <consortium name="Pathogen Informatics"/>
        </authorList>
    </citation>
    <scope>NUCLEOTIDE SEQUENCE [LARGE SCALE GENOMIC DNA]</scope>
</reference>
<dbReference type="PANTHER" id="PTHR12961:SF0">
    <property type="entry name" value="CONSERVED OLIGOMERIC GOLGI COMPLEX SUBUNIT 2"/>
    <property type="match status" value="1"/>
</dbReference>
<sequence>MKTVDDDVEMSNGVVSQRNLLYESHLCFNKSLFSRANFSVERFVNLVRRRASLEQIHNDLKIYLKIVQNSMIELINDDYADFVNLSSNLVGLKETIDKLAKDIEVTWLNFCSSTESVRQSAELVEQKVSSLIACRQAQFEIRAQIALIISIERLSDLIACCPEEIEEFWLQSFTDSIVDMILWFNKVKDIDEKVEAAYHTCLAHVGELAGRWLVQDLKGDCLFAEQILDVISLKNDIDTAVSRVMTEVIDEKLSEPKENLEDFLNEIYESILKLRNDWEQRSKTGGKDFAKIAPFLDKCLLTWIVSALDQHFGSVIVPSDSHLFHRCYTKTINFISNWPSDTHVRTILRMIRDKFSLVVYFKLVTQHFITQMNEQCDPSSLNPIIDKESEGKKKTMFYGFSKIVVHACDRIWSDEVYLPTLVDKSWDFFLKVLVRYLEWIDNIKKCYWTDGKALEDSEVWRILCALCADCMFVDSQFFEIALTSIWPKIRAHELEVTPFGQCLSTFSSNLAEKIKELEEIIVADFMSVLTKILDGVCGIPRQYRWTKKPAPTEVSHYVVETSAAIKSCKDEMERCCWSEENITSVYKRIFSESVKIFSLKTKQVLESVEQTETSLQRFKRKSLISNENNIDSDESKIRRQLLLDLEYFKDWAASCEVEFSDIESIMLRADPSGETSSVLDPVCQVLNMTHIQEKQEE</sequence>
<feature type="domain" description="COG complex component COG2 C-terminal" evidence="10">
    <location>
        <begin position="354"/>
        <end position="644"/>
    </location>
</feature>
<evidence type="ECO:0000256" key="5">
    <source>
        <dbReference type="ARBA" id="ARBA00022927"/>
    </source>
</evidence>
<keyword evidence="6" id="KW-0333">Golgi apparatus</keyword>
<comment type="subcellular location">
    <subcellularLocation>
        <location evidence="1">Golgi apparatus membrane</location>
        <topology evidence="1">Peripheral membrane protein</topology>
    </subcellularLocation>
</comment>
<dbReference type="OrthoDB" id="332281at2759"/>
<evidence type="ECO:0000256" key="6">
    <source>
        <dbReference type="ARBA" id="ARBA00023034"/>
    </source>
</evidence>
<dbReference type="GO" id="GO:0015031">
    <property type="term" value="P:protein transport"/>
    <property type="evidence" value="ECO:0007669"/>
    <property type="project" value="UniProtKB-KW"/>
</dbReference>
<evidence type="ECO:0000256" key="7">
    <source>
        <dbReference type="ARBA" id="ARBA00023136"/>
    </source>
</evidence>
<dbReference type="STRING" id="103827.A0A158RCR2"/>
<reference evidence="13" key="1">
    <citation type="submission" date="2016-04" db="UniProtKB">
        <authorList>
            <consortium name="WormBaseParasite"/>
        </authorList>
    </citation>
    <scope>IDENTIFICATION</scope>
</reference>
<dbReference type="WBParaSite" id="TCLT_0000856601-mRNA-1">
    <property type="protein sequence ID" value="TCLT_0000856601-mRNA-1"/>
    <property type="gene ID" value="TCLT_0000856601"/>
</dbReference>
<dbReference type="GO" id="GO:0017119">
    <property type="term" value="C:Golgi transport complex"/>
    <property type="evidence" value="ECO:0007669"/>
    <property type="project" value="TreeGrafter"/>
</dbReference>
<gene>
    <name evidence="11" type="ORF">TCLT_LOCUS8555</name>
</gene>
<evidence type="ECO:0000256" key="4">
    <source>
        <dbReference type="ARBA" id="ARBA00022448"/>
    </source>
</evidence>
<dbReference type="Pfam" id="PF12022">
    <property type="entry name" value="COG2_C"/>
    <property type="match status" value="1"/>
</dbReference>
<comment type="similarity">
    <text evidence="2">Belongs to the COG2 family.</text>
</comment>
<evidence type="ECO:0000259" key="10">
    <source>
        <dbReference type="Pfam" id="PF12022"/>
    </source>
</evidence>
<keyword evidence="12" id="KW-1185">Reference proteome</keyword>
<organism evidence="13">
    <name type="scientific">Thelazia callipaeda</name>
    <name type="common">Oriental eyeworm</name>
    <name type="synonym">Parasitic nematode</name>
    <dbReference type="NCBI Taxonomy" id="103827"/>
    <lineage>
        <taxon>Eukaryota</taxon>
        <taxon>Metazoa</taxon>
        <taxon>Ecdysozoa</taxon>
        <taxon>Nematoda</taxon>
        <taxon>Chromadorea</taxon>
        <taxon>Rhabditida</taxon>
        <taxon>Spirurina</taxon>
        <taxon>Spiruromorpha</taxon>
        <taxon>Thelazioidea</taxon>
        <taxon>Thelaziidae</taxon>
        <taxon>Thelazia</taxon>
    </lineage>
</organism>
<protein>
    <recommendedName>
        <fullName evidence="3">Conserved oligomeric Golgi complex subunit 2</fullName>
    </recommendedName>
    <alternativeName>
        <fullName evidence="8">Component of oligomeric Golgi complex 2</fullName>
    </alternativeName>
</protein>
<proteinExistence type="inferred from homology"/>
<dbReference type="GO" id="GO:0006891">
    <property type="term" value="P:intra-Golgi vesicle-mediated transport"/>
    <property type="evidence" value="ECO:0007669"/>
    <property type="project" value="TreeGrafter"/>
</dbReference>
<dbReference type="InterPro" id="IPR024603">
    <property type="entry name" value="COG_complex_COG2_C"/>
</dbReference>
<evidence type="ECO:0000259" key="9">
    <source>
        <dbReference type="Pfam" id="PF06148"/>
    </source>
</evidence>
<dbReference type="InterPro" id="IPR024602">
    <property type="entry name" value="COG_su2_N"/>
</dbReference>
<feature type="domain" description="Conserved oligomeric Golgi complex subunit 2 N-terminal" evidence="9">
    <location>
        <begin position="26"/>
        <end position="99"/>
    </location>
</feature>